<evidence type="ECO:0000256" key="1">
    <source>
        <dbReference type="ARBA" id="ARBA00022679"/>
    </source>
</evidence>
<dbReference type="Gene3D" id="3.90.550.20">
    <property type="match status" value="1"/>
</dbReference>
<dbReference type="InterPro" id="IPR029063">
    <property type="entry name" value="SAM-dependent_MTases_sf"/>
</dbReference>
<reference evidence="2 3" key="1">
    <citation type="submission" date="2017-09" db="EMBL/GenBank/DDBJ databases">
        <title>Sphingomonas ginsenosidimutans KACC 14949, whole genome shotgun sequence.</title>
        <authorList>
            <person name="Feng G."/>
            <person name="Zhu H."/>
        </authorList>
    </citation>
    <scope>NUCLEOTIDE SEQUENCE [LARGE SCALE GENOMIC DNA]</scope>
    <source>
        <strain evidence="2 3">KACC 14949</strain>
    </source>
</reference>
<keyword evidence="3" id="KW-1185">Reference proteome</keyword>
<dbReference type="Proteomes" id="UP000218784">
    <property type="component" value="Unassembled WGS sequence"/>
</dbReference>
<accession>A0A2A4HZA8</accession>
<comment type="caution">
    <text evidence="2">The sequence shown here is derived from an EMBL/GenBank/DDBJ whole genome shotgun (WGS) entry which is preliminary data.</text>
</comment>
<dbReference type="InterPro" id="IPR029044">
    <property type="entry name" value="Nucleotide-diphossugar_trans"/>
</dbReference>
<dbReference type="PANTHER" id="PTHR32385">
    <property type="entry name" value="MANNOSYL PHOSPHORYLINOSITOL CERAMIDE SYNTHASE"/>
    <property type="match status" value="1"/>
</dbReference>
<keyword evidence="2" id="KW-0328">Glycosyltransferase</keyword>
<dbReference type="InterPro" id="IPR051706">
    <property type="entry name" value="Glycosyltransferase_domain"/>
</dbReference>
<dbReference type="SUPFAM" id="SSF53448">
    <property type="entry name" value="Nucleotide-diphospho-sugar transferases"/>
    <property type="match status" value="1"/>
</dbReference>
<dbReference type="Pfam" id="PF04488">
    <property type="entry name" value="Gly_transf_sug"/>
    <property type="match status" value="1"/>
</dbReference>
<sequence length="438" mass="48504">MIPKILHFIWVGDETIRPDNCIDTWRALHPDWDVRVWGNAELEGTDWVNRRHMAAMCARELNGVADMMRWEILHTHGGIVIDADSICLRALDDHLLDCEAFACWENEIARPGLIAAGYFGSVPANPFVKRIIDDIAAMPSVVEDMAWVTVGPQRLTDSYRRYTYSALRIYPSHYFIPTHFTGLAYQGRDPVYAHQFWGSTRGVYDQLHASDVTAEATAVAAPALVPVPVAAAPVDTVSPLESRHAAPWVHRVAVSSAIATLPPAEVFAHMCAGKRVLHIGCAADEGALYRQLAPACGVLDGYDPDLAALTRLAPDAAGRLVTEWDEIAGRYDVVIAPAMMAQVPDAAAFLARLETIDAPCFFVAVPDVFQCRGERFDYSAERQTFVEVVHPGHLAWYTPYTFAQTIRRSRALTMEQLWFFDGASLLALLSKQDMQLAA</sequence>
<evidence type="ECO:0000313" key="3">
    <source>
        <dbReference type="Proteomes" id="UP000218784"/>
    </source>
</evidence>
<dbReference type="GO" id="GO:0016020">
    <property type="term" value="C:membrane"/>
    <property type="evidence" value="ECO:0007669"/>
    <property type="project" value="GOC"/>
</dbReference>
<organism evidence="2 3">
    <name type="scientific">Sphingomonas ginsenosidimutans</name>
    <dbReference type="NCBI Taxonomy" id="862134"/>
    <lineage>
        <taxon>Bacteria</taxon>
        <taxon>Pseudomonadati</taxon>
        <taxon>Pseudomonadota</taxon>
        <taxon>Alphaproteobacteria</taxon>
        <taxon>Sphingomonadales</taxon>
        <taxon>Sphingomonadaceae</taxon>
        <taxon>Sphingomonas</taxon>
    </lineage>
</organism>
<dbReference type="RefSeq" id="WP_096611638.1">
    <property type="nucleotide sequence ID" value="NZ_NWVD01000002.1"/>
</dbReference>
<dbReference type="InterPro" id="IPR007577">
    <property type="entry name" value="GlycoTrfase_DXD_sugar-bd_CS"/>
</dbReference>
<proteinExistence type="predicted"/>
<dbReference type="AlphaFoldDB" id="A0A2A4HZA8"/>
<dbReference type="SUPFAM" id="SSF53335">
    <property type="entry name" value="S-adenosyl-L-methionine-dependent methyltransferases"/>
    <property type="match status" value="1"/>
</dbReference>
<dbReference type="Gene3D" id="3.40.50.150">
    <property type="entry name" value="Vaccinia Virus protein VP39"/>
    <property type="match status" value="1"/>
</dbReference>
<name>A0A2A4HZA8_9SPHN</name>
<dbReference type="PANTHER" id="PTHR32385:SF15">
    <property type="entry name" value="INOSITOL PHOSPHOCERAMIDE MANNOSYLTRANSFERASE 1"/>
    <property type="match status" value="1"/>
</dbReference>
<dbReference type="EMBL" id="NWVD01000002">
    <property type="protein sequence ID" value="PCG09866.1"/>
    <property type="molecule type" value="Genomic_DNA"/>
</dbReference>
<protein>
    <submittedName>
        <fullName evidence="2">Mannosyltransferase</fullName>
    </submittedName>
</protein>
<evidence type="ECO:0000313" key="2">
    <source>
        <dbReference type="EMBL" id="PCG09866.1"/>
    </source>
</evidence>
<keyword evidence="1 2" id="KW-0808">Transferase</keyword>
<gene>
    <name evidence="2" type="ORF">COA17_06590</name>
</gene>
<dbReference type="GO" id="GO:0000030">
    <property type="term" value="F:mannosyltransferase activity"/>
    <property type="evidence" value="ECO:0007669"/>
    <property type="project" value="TreeGrafter"/>
</dbReference>
<dbReference type="GO" id="GO:0051999">
    <property type="term" value="P:mannosyl-inositol phosphorylceramide biosynthetic process"/>
    <property type="evidence" value="ECO:0007669"/>
    <property type="project" value="TreeGrafter"/>
</dbReference>